<dbReference type="RefSeq" id="WP_134453860.1">
    <property type="nucleotide sequence ID" value="NZ_SOFL01000034.1"/>
</dbReference>
<evidence type="ECO:0000313" key="2">
    <source>
        <dbReference type="Proteomes" id="UP000297907"/>
    </source>
</evidence>
<dbReference type="Proteomes" id="UP000297907">
    <property type="component" value="Unassembled WGS sequence"/>
</dbReference>
<sequence>MSDTQHPWLAETIEPEDALIPVVEESRELPRPQTPQPGVRTPEMADRLPRRDVNRPATLWWLGVHGGAGESTLAATVAGSRSAGHAWPTANDGSLSNVLLVARSNANGLAAAQRAATEWASGSLPMVRLLGLVIVADSRGKLPKPLRDLAQVVSGGVPQVWQVPWVEEWRLGEPFDLDSSPKEVRALAASVTALIAPTA</sequence>
<keyword evidence="2" id="KW-1185">Reference proteome</keyword>
<proteinExistence type="predicted"/>
<accession>A0A4R8W6E8</accession>
<protein>
    <submittedName>
        <fullName evidence="1">Uncharacterized protein</fullName>
    </submittedName>
</protein>
<dbReference type="OrthoDB" id="4549550at2"/>
<dbReference type="AlphaFoldDB" id="A0A4R8W6E8"/>
<name>A0A4R8W6E8_9MICO</name>
<reference evidence="1 2" key="1">
    <citation type="submission" date="2019-03" db="EMBL/GenBank/DDBJ databases">
        <title>Genomics of glacier-inhabiting Cryobacterium strains.</title>
        <authorList>
            <person name="Liu Q."/>
            <person name="Xin Y.-H."/>
        </authorList>
    </citation>
    <scope>NUCLEOTIDE SEQUENCE [LARGE SCALE GENOMIC DNA]</scope>
    <source>
        <strain evidence="1 2">RHLS22-1</strain>
    </source>
</reference>
<organism evidence="1 2">
    <name type="scientific">Cryobacterium adonitolivorans</name>
    <dbReference type="NCBI Taxonomy" id="1259189"/>
    <lineage>
        <taxon>Bacteria</taxon>
        <taxon>Bacillati</taxon>
        <taxon>Actinomycetota</taxon>
        <taxon>Actinomycetes</taxon>
        <taxon>Micrococcales</taxon>
        <taxon>Microbacteriaceae</taxon>
        <taxon>Cryobacterium</taxon>
    </lineage>
</organism>
<comment type="caution">
    <text evidence="1">The sequence shown here is derived from an EMBL/GenBank/DDBJ whole genome shotgun (WGS) entry which is preliminary data.</text>
</comment>
<dbReference type="Pfam" id="PF20373">
    <property type="entry name" value="DUF6668"/>
    <property type="match status" value="1"/>
</dbReference>
<dbReference type="EMBL" id="SOFL01000034">
    <property type="protein sequence ID" value="TFC01495.1"/>
    <property type="molecule type" value="Genomic_DNA"/>
</dbReference>
<gene>
    <name evidence="1" type="ORF">E3O42_10295</name>
</gene>
<evidence type="ECO:0000313" key="1">
    <source>
        <dbReference type="EMBL" id="TFC01495.1"/>
    </source>
</evidence>
<dbReference type="InterPro" id="IPR046609">
    <property type="entry name" value="DUF6668"/>
</dbReference>